<evidence type="ECO:0000313" key="2">
    <source>
        <dbReference type="EMBL" id="SNW02319.1"/>
    </source>
</evidence>
<evidence type="ECO:0000313" key="4">
    <source>
        <dbReference type="Proteomes" id="UP000652995"/>
    </source>
</evidence>
<dbReference type="AlphaFoldDB" id="A0A240C3H1"/>
<reference evidence="2 3" key="2">
    <citation type="submission" date="2017-06" db="EMBL/GenBank/DDBJ databases">
        <authorList>
            <consortium name="Pathogen Informatics"/>
        </authorList>
    </citation>
    <scope>NUCLEOTIDE SEQUENCE [LARGE SCALE GENOMIC DNA]</scope>
    <source>
        <strain evidence="2 3">NCTC13833</strain>
    </source>
</reference>
<sequence length="117" mass="13659">MEKVINYNDLMNKIDKKDKLLLYVMSEGCSVCHADFPRVDALAKKHEMESVQIMVNEIPEAAGQLSLFTAPVVILFYKSKEMHRQARIINFEELEQRIVELKTFENNSYESIFSKKQ</sequence>
<protein>
    <submittedName>
        <fullName evidence="2">Putative thioredoxin</fullName>
    </submittedName>
    <submittedName>
        <fullName evidence="1">Thiol reductase thioredoxin</fullName>
    </submittedName>
</protein>
<dbReference type="Proteomes" id="UP000243706">
    <property type="component" value="Chromosome 1"/>
</dbReference>
<reference evidence="1" key="4">
    <citation type="submission" date="2024-05" db="EMBL/GenBank/DDBJ databases">
        <authorList>
            <person name="Sun Q."/>
            <person name="Sedlacek I."/>
        </authorList>
    </citation>
    <scope>NUCLEOTIDE SEQUENCE</scope>
    <source>
        <strain evidence="1">CCM 4175</strain>
    </source>
</reference>
<reference evidence="4" key="3">
    <citation type="journal article" date="2019" name="Int. J. Syst. Evol. Microbiol.">
        <title>The Global Catalogue of Microorganisms (GCM) 10K type strain sequencing project: providing services to taxonomists for standard genome sequencing and annotation.</title>
        <authorList>
            <consortium name="The Broad Institute Genomics Platform"/>
            <consortium name="The Broad Institute Genome Sequencing Center for Infectious Disease"/>
            <person name="Wu L."/>
            <person name="Ma J."/>
        </authorList>
    </citation>
    <scope>NUCLEOTIDE SEQUENCE [LARGE SCALE GENOMIC DNA]</scope>
    <source>
        <strain evidence="4">CCM 4175</strain>
    </source>
</reference>
<evidence type="ECO:0000313" key="3">
    <source>
        <dbReference type="Proteomes" id="UP000243706"/>
    </source>
</evidence>
<keyword evidence="4" id="KW-1185">Reference proteome</keyword>
<reference evidence="1" key="1">
    <citation type="journal article" date="2014" name="Int. J. Syst. Evol. Microbiol.">
        <title>Complete genome of a new Firmicutes species belonging to the dominant human colonic microbiota ('Ruminococcus bicirculans') reveals two chromosomes and a selective capacity to utilize plant glucans.</title>
        <authorList>
            <consortium name="NISC Comparative Sequencing Program"/>
            <person name="Wegmann U."/>
            <person name="Louis P."/>
            <person name="Goesmann A."/>
            <person name="Henrissat B."/>
            <person name="Duncan S.H."/>
            <person name="Flint H.J."/>
        </authorList>
    </citation>
    <scope>NUCLEOTIDE SEQUENCE</scope>
    <source>
        <strain evidence="1">CCM 4175</strain>
    </source>
</reference>
<dbReference type="Proteomes" id="UP000652995">
    <property type="component" value="Unassembled WGS sequence"/>
</dbReference>
<dbReference type="CDD" id="cd02947">
    <property type="entry name" value="TRX_family"/>
    <property type="match status" value="1"/>
</dbReference>
<gene>
    <name evidence="1" type="ORF">GCM10007183_11730</name>
    <name evidence="2" type="ORF">SAMEA4412661_01021</name>
</gene>
<proteinExistence type="predicted"/>
<dbReference type="KEGG" id="smus:C7J88_01845"/>
<dbReference type="RefSeq" id="WP_095116639.1">
    <property type="nucleotide sequence ID" value="NZ_BMCB01000005.1"/>
</dbReference>
<dbReference type="Gene3D" id="3.40.30.10">
    <property type="entry name" value="Glutaredoxin"/>
    <property type="match status" value="1"/>
</dbReference>
<name>A0A240C3H1_9STAP</name>
<organism evidence="2 3">
    <name type="scientific">Staphylococcus muscae</name>
    <dbReference type="NCBI Taxonomy" id="1294"/>
    <lineage>
        <taxon>Bacteria</taxon>
        <taxon>Bacillati</taxon>
        <taxon>Bacillota</taxon>
        <taxon>Bacilli</taxon>
        <taxon>Bacillales</taxon>
        <taxon>Staphylococcaceae</taxon>
        <taxon>Staphylococcus</taxon>
    </lineage>
</organism>
<dbReference type="InterPro" id="IPR036249">
    <property type="entry name" value="Thioredoxin-like_sf"/>
</dbReference>
<dbReference type="SUPFAM" id="SSF52833">
    <property type="entry name" value="Thioredoxin-like"/>
    <property type="match status" value="1"/>
</dbReference>
<evidence type="ECO:0000313" key="1">
    <source>
        <dbReference type="EMBL" id="GGA89143.1"/>
    </source>
</evidence>
<accession>A0A240C3H1</accession>
<dbReference type="EMBL" id="LT906464">
    <property type="protein sequence ID" value="SNW02319.1"/>
    <property type="molecule type" value="Genomic_DNA"/>
</dbReference>
<dbReference type="EMBL" id="BMCB01000005">
    <property type="protein sequence ID" value="GGA89143.1"/>
    <property type="molecule type" value="Genomic_DNA"/>
</dbReference>
<dbReference type="OrthoDB" id="411356at2"/>